<reference evidence="2" key="1">
    <citation type="submission" date="2016-10" db="EMBL/GenBank/DDBJ databases">
        <authorList>
            <person name="Varghese N."/>
            <person name="Submissions S."/>
        </authorList>
    </citation>
    <scope>NUCLEOTIDE SEQUENCE [LARGE SCALE GENOMIC DNA]</scope>
    <source>
        <strain evidence="2">DSM 28881</strain>
    </source>
</reference>
<dbReference type="GO" id="GO:0019867">
    <property type="term" value="C:outer membrane"/>
    <property type="evidence" value="ECO:0007669"/>
    <property type="project" value="InterPro"/>
</dbReference>
<dbReference type="SUPFAM" id="SSF56925">
    <property type="entry name" value="OMPA-like"/>
    <property type="match status" value="1"/>
</dbReference>
<dbReference type="STRING" id="1144750.SAMN05443431_11133"/>
<gene>
    <name evidence="1" type="ORF">SAMN05443431_11133</name>
</gene>
<dbReference type="InterPro" id="IPR011250">
    <property type="entry name" value="OMP/PagP_B-barrel"/>
</dbReference>
<dbReference type="InterPro" id="IPR006315">
    <property type="entry name" value="OM_autotransptr_brl_dom"/>
</dbReference>
<organism evidence="1 2">
    <name type="scientific">Olleya namhaensis</name>
    <dbReference type="NCBI Taxonomy" id="1144750"/>
    <lineage>
        <taxon>Bacteria</taxon>
        <taxon>Pseudomonadati</taxon>
        <taxon>Bacteroidota</taxon>
        <taxon>Flavobacteriia</taxon>
        <taxon>Flavobacteriales</taxon>
        <taxon>Flavobacteriaceae</taxon>
    </lineage>
</organism>
<keyword evidence="2" id="KW-1185">Reference proteome</keyword>
<dbReference type="RefSeq" id="WP_090842040.1">
    <property type="nucleotide sequence ID" value="NZ_FORM01000011.1"/>
</dbReference>
<dbReference type="EMBL" id="FORM01000011">
    <property type="protein sequence ID" value="SFJ60377.1"/>
    <property type="molecule type" value="Genomic_DNA"/>
</dbReference>
<sequence length="408" mass="47526">MKKQFLLLLITFITFNCYSQIAFEKGYYIDSTNQKTNCLIKNIAWKNNPTEIEYKLSENSQPKKLTIASIKAFGIDNISKYVRSTVNIDRSSQVVHNLSEDKNPIFEEEVLFLKVLVEGKAILYQYVDSNLNRYFYSKDGSNIEQLIYKRYKITDNNNIGTNNRYKQQLLVDLKCPLITLSKIENVEYKKNELVRLFVKYNSCNNQEFINFEQKQKRDFFNLTIRPRLNSSSLSIQNSTSDTYNTDFGNKISLGFGIEAEYILPFNKNKWAIAIEPTYQSYKSEKRTKQNEFLAGTLIANVKYSSIEVPFTIRHYFFLNNNSKLFVNASYIIDLSSKSTIDFVRDNGTNESSIDIKTRGNAAIGIGYKQNDKYSLEIRYQANRDFLKDSLIWESKYNPLSIVFGYSLF</sequence>
<proteinExistence type="predicted"/>
<name>A0A1I3SSH2_9FLAO</name>
<protein>
    <submittedName>
        <fullName evidence="1">Outer membrane autotransporter barrel domain-containing protein</fullName>
    </submittedName>
</protein>
<dbReference type="Proteomes" id="UP000199559">
    <property type="component" value="Unassembled WGS sequence"/>
</dbReference>
<dbReference type="NCBIfam" id="TIGR01414">
    <property type="entry name" value="autotrans_barl"/>
    <property type="match status" value="1"/>
</dbReference>
<evidence type="ECO:0000313" key="2">
    <source>
        <dbReference type="Proteomes" id="UP000199559"/>
    </source>
</evidence>
<dbReference type="AlphaFoldDB" id="A0A1I3SSH2"/>
<evidence type="ECO:0000313" key="1">
    <source>
        <dbReference type="EMBL" id="SFJ60377.1"/>
    </source>
</evidence>
<accession>A0A1I3SSH2</accession>